<sequence length="29" mass="3455">SWAEKCEEYCKKYKACSLEITKHSSQMRS</sequence>
<gene>
    <name evidence="1" type="ORF">S12H4_20474</name>
</gene>
<feature type="non-terminal residue" evidence="1">
    <location>
        <position position="1"/>
    </location>
</feature>
<accession>X1S954</accession>
<evidence type="ECO:0000313" key="1">
    <source>
        <dbReference type="EMBL" id="GAI75641.1"/>
    </source>
</evidence>
<dbReference type="AlphaFoldDB" id="X1S954"/>
<dbReference type="EMBL" id="BARW01010387">
    <property type="protein sequence ID" value="GAI75641.1"/>
    <property type="molecule type" value="Genomic_DNA"/>
</dbReference>
<reference evidence="1" key="1">
    <citation type="journal article" date="2014" name="Front. Microbiol.">
        <title>High frequency of phylogenetically diverse reductive dehalogenase-homologous genes in deep subseafloor sedimentary metagenomes.</title>
        <authorList>
            <person name="Kawai M."/>
            <person name="Futagami T."/>
            <person name="Toyoda A."/>
            <person name="Takaki Y."/>
            <person name="Nishi S."/>
            <person name="Hori S."/>
            <person name="Arai W."/>
            <person name="Tsubouchi T."/>
            <person name="Morono Y."/>
            <person name="Uchiyama I."/>
            <person name="Ito T."/>
            <person name="Fujiyama A."/>
            <person name="Inagaki F."/>
            <person name="Takami H."/>
        </authorList>
    </citation>
    <scope>NUCLEOTIDE SEQUENCE</scope>
    <source>
        <strain evidence="1">Expedition CK06-06</strain>
    </source>
</reference>
<comment type="caution">
    <text evidence="1">The sequence shown here is derived from an EMBL/GenBank/DDBJ whole genome shotgun (WGS) entry which is preliminary data.</text>
</comment>
<name>X1S954_9ZZZZ</name>
<organism evidence="1">
    <name type="scientific">marine sediment metagenome</name>
    <dbReference type="NCBI Taxonomy" id="412755"/>
    <lineage>
        <taxon>unclassified sequences</taxon>
        <taxon>metagenomes</taxon>
        <taxon>ecological metagenomes</taxon>
    </lineage>
</organism>
<proteinExistence type="predicted"/>
<protein>
    <submittedName>
        <fullName evidence="1">Uncharacterized protein</fullName>
    </submittedName>
</protein>